<dbReference type="Proteomes" id="UP000681155">
    <property type="component" value="Chromosome"/>
</dbReference>
<dbReference type="Pfam" id="PF03374">
    <property type="entry name" value="ANT"/>
    <property type="match status" value="1"/>
</dbReference>
<dbReference type="EMBL" id="CP075566">
    <property type="protein sequence ID" value="QVW25339.1"/>
    <property type="molecule type" value="Genomic_DNA"/>
</dbReference>
<evidence type="ECO:0000313" key="3">
    <source>
        <dbReference type="Proteomes" id="UP000681155"/>
    </source>
</evidence>
<organism evidence="2 3">
    <name type="scientific">Pseudomonas hormoni</name>
    <dbReference type="NCBI Taxonomy" id="3093767"/>
    <lineage>
        <taxon>Bacteria</taxon>
        <taxon>Pseudomonadati</taxon>
        <taxon>Pseudomonadota</taxon>
        <taxon>Gammaproteobacteria</taxon>
        <taxon>Pseudomonadales</taxon>
        <taxon>Pseudomonadaceae</taxon>
        <taxon>Pseudomonas</taxon>
    </lineage>
</organism>
<evidence type="ECO:0000313" key="2">
    <source>
        <dbReference type="EMBL" id="QVW25339.1"/>
    </source>
</evidence>
<evidence type="ECO:0000259" key="1">
    <source>
        <dbReference type="Pfam" id="PF03374"/>
    </source>
</evidence>
<name>A0ABX8F2M5_9PSED</name>
<dbReference type="InterPro" id="IPR014054">
    <property type="entry name" value="Phage_regulatory_Rha"/>
</dbReference>
<proteinExistence type="predicted"/>
<sequence>MQSQLHSSNTSPNVATRFVNSENVSRTEIVSLIDGEAVTTTLAIAAGCSVDHASVIKLVRAYQADLEEFGLLGFEIQPRPAGQHGGADTEFAVLNEQQSTLILTYMRNSSIVREFKKRLVKDFWRLVHAKPTFDYAAALNDPRTLLALLTDNVKKVVALEADNTELSQENLMLEQKVAADAPKAAFFDAVTVTHETYSVAEAAKLIGTGQNRLMAFLRQRRWVTLRKNEPMQGPIESGYLTAKLSTFEHPENGKTTVSTPRVTGKGLTKLQALWARRDADLLGDAA</sequence>
<dbReference type="InterPro" id="IPR005039">
    <property type="entry name" value="Ant_C"/>
</dbReference>
<feature type="domain" description="Antirepressor protein C-terminal" evidence="1">
    <location>
        <begin position="174"/>
        <end position="275"/>
    </location>
</feature>
<accession>A0ABX8F2M5</accession>
<gene>
    <name evidence="2" type="ORF">KJF94_07130</name>
</gene>
<protein>
    <submittedName>
        <fullName evidence="2">Phage antirepressor KilAC domain-containing protein</fullName>
    </submittedName>
</protein>
<keyword evidence="3" id="KW-1185">Reference proteome</keyword>
<dbReference type="RefSeq" id="WP_214382189.1">
    <property type="nucleotide sequence ID" value="NZ_CP075566.1"/>
</dbReference>
<dbReference type="Pfam" id="PF09669">
    <property type="entry name" value="Phage_pRha"/>
    <property type="match status" value="1"/>
</dbReference>
<reference evidence="2 3" key="1">
    <citation type="submission" date="2021-05" db="EMBL/GenBank/DDBJ databases">
        <title>Complete genome of the cytokinin-producing biocontrol strain Pseudomonas fluorescens G20-18.</title>
        <authorList>
            <person name="Nielsen T.K."/>
            <person name="Mekureyaw M.F."/>
            <person name="Hansen L.H."/>
            <person name="Nicolaisen M.H."/>
            <person name="Roitsch T.G."/>
            <person name="Hennessy R.C."/>
        </authorList>
    </citation>
    <scope>NUCLEOTIDE SEQUENCE [LARGE SCALE GENOMIC DNA]</scope>
    <source>
        <strain evidence="2 3">G20-18</strain>
    </source>
</reference>